<dbReference type="Proteomes" id="UP000682892">
    <property type="component" value="Unassembled WGS sequence"/>
</dbReference>
<reference evidence="1" key="2">
    <citation type="journal article" date="2007" name="Science">
        <title>Genome sequence of Aedes aegypti, a major arbovirus vector.</title>
        <authorList>
            <person name="Nene V."/>
            <person name="Wortman J.R."/>
            <person name="Lawson D."/>
            <person name="Haas B."/>
            <person name="Kodira C."/>
            <person name="Tu Z.J."/>
            <person name="Loftus B."/>
            <person name="Xi Z."/>
            <person name="Megy K."/>
            <person name="Grabherr M."/>
            <person name="Ren Q."/>
            <person name="Zdobnov E.M."/>
            <person name="Lobo N.F."/>
            <person name="Campbell K.S."/>
            <person name="Brown S.E."/>
            <person name="Bonaldo M.F."/>
            <person name="Zhu J."/>
            <person name="Sinkins S.P."/>
            <person name="Hogenkamp D.G."/>
            <person name="Amedeo P."/>
            <person name="Arensburger P."/>
            <person name="Atkinson P.W."/>
            <person name="Bidwell S."/>
            <person name="Biedler J."/>
            <person name="Birney E."/>
            <person name="Bruggner R.V."/>
            <person name="Costas J."/>
            <person name="Coy M.R."/>
            <person name="Crabtree J."/>
            <person name="Crawford M."/>
            <person name="Debruyn B."/>
            <person name="Decaprio D."/>
            <person name="Eiglmeier K."/>
            <person name="Eisenstadt E."/>
            <person name="El-Dorry H."/>
            <person name="Gelbart W.M."/>
            <person name="Gomes S.L."/>
            <person name="Hammond M."/>
            <person name="Hannick L.I."/>
            <person name="Hogan J.R."/>
            <person name="Holmes M.H."/>
            <person name="Jaffe D."/>
            <person name="Johnston J.S."/>
            <person name="Kennedy R.C."/>
            <person name="Koo H."/>
            <person name="Kravitz S."/>
            <person name="Kriventseva E.V."/>
            <person name="Kulp D."/>
            <person name="Labutti K."/>
            <person name="Lee E."/>
            <person name="Li S."/>
            <person name="Lovin D.D."/>
            <person name="Mao C."/>
            <person name="Mauceli E."/>
            <person name="Menck C.F."/>
            <person name="Miller J.R."/>
            <person name="Montgomery P."/>
            <person name="Mori A."/>
            <person name="Nascimento A.L."/>
            <person name="Naveira H.F."/>
            <person name="Nusbaum C."/>
            <person name="O'leary S."/>
            <person name="Orvis J."/>
            <person name="Pertea M."/>
            <person name="Quesneville H."/>
            <person name="Reidenbach K.R."/>
            <person name="Rogers Y.H."/>
            <person name="Roth C.W."/>
            <person name="Schneider J.R."/>
            <person name="Schatz M."/>
            <person name="Shumway M."/>
            <person name="Stanke M."/>
            <person name="Stinson E.O."/>
            <person name="Tubio J.M."/>
            <person name="Vanzee J.P."/>
            <person name="Verjovski-Almeida S."/>
            <person name="Werner D."/>
            <person name="White O."/>
            <person name="Wyder S."/>
            <person name="Zeng Q."/>
            <person name="Zhao Q."/>
            <person name="Zhao Y."/>
            <person name="Hill C.A."/>
            <person name="Raikhel A.S."/>
            <person name="Soares M.B."/>
            <person name="Knudson D.L."/>
            <person name="Lee N.H."/>
            <person name="Galagan J."/>
            <person name="Salzberg S.L."/>
            <person name="Paulsen I.T."/>
            <person name="Dimopoulos G."/>
            <person name="Collins F.H."/>
            <person name="Birren B."/>
            <person name="Fraser-Liggett C.M."/>
            <person name="Severson D.W."/>
        </authorList>
    </citation>
    <scope>NUCLEOTIDE SEQUENCE [LARGE SCALE GENOMIC DNA]</scope>
    <source>
        <strain evidence="1">Liverpool</strain>
    </source>
</reference>
<dbReference type="HOGENOM" id="CLU_247112_0_0_1"/>
<reference evidence="1" key="3">
    <citation type="submission" date="2012-09" db="EMBL/GenBank/DDBJ databases">
        <authorList>
            <consortium name="VectorBase"/>
        </authorList>
    </citation>
    <scope>NUCLEOTIDE SEQUENCE</scope>
    <source>
        <strain evidence="1">Liverpool</strain>
    </source>
</reference>
<organism evidence="1 2">
    <name type="scientific">Aedes aegypti</name>
    <name type="common">Yellowfever mosquito</name>
    <name type="synonym">Culex aegypti</name>
    <dbReference type="NCBI Taxonomy" id="7159"/>
    <lineage>
        <taxon>Eukaryota</taxon>
        <taxon>Metazoa</taxon>
        <taxon>Ecdysozoa</taxon>
        <taxon>Arthropoda</taxon>
        <taxon>Hexapoda</taxon>
        <taxon>Insecta</taxon>
        <taxon>Pterygota</taxon>
        <taxon>Neoptera</taxon>
        <taxon>Endopterygota</taxon>
        <taxon>Diptera</taxon>
        <taxon>Nematocera</taxon>
        <taxon>Culicoidea</taxon>
        <taxon>Culicidae</taxon>
        <taxon>Culicinae</taxon>
        <taxon>Aedini</taxon>
        <taxon>Aedes</taxon>
        <taxon>Stegomyia</taxon>
    </lineage>
</organism>
<evidence type="ECO:0000313" key="1">
    <source>
        <dbReference type="EMBL" id="EAT42937.1"/>
    </source>
</evidence>
<reference evidence="1" key="1">
    <citation type="submission" date="2005-10" db="EMBL/GenBank/DDBJ databases">
        <authorList>
            <person name="Loftus B.J."/>
            <person name="Nene V.M."/>
            <person name="Hannick L.I."/>
            <person name="Bidwell S."/>
            <person name="Haas B."/>
            <person name="Amedeo P."/>
            <person name="Orvis J."/>
            <person name="Wortman J.R."/>
            <person name="White O.R."/>
            <person name="Salzberg S."/>
            <person name="Shumway M."/>
            <person name="Koo H."/>
            <person name="Zhao Y."/>
            <person name="Holmes M."/>
            <person name="Miller J."/>
            <person name="Schatz M."/>
            <person name="Pop M."/>
            <person name="Pai G."/>
            <person name="Utterback T."/>
            <person name="Rogers Y.-H."/>
            <person name="Kravitz S."/>
            <person name="Fraser C.M."/>
        </authorList>
    </citation>
    <scope>NUCLEOTIDE SEQUENCE</scope>
    <source>
        <strain evidence="1">Liverpool</strain>
    </source>
</reference>
<gene>
    <name evidence="1" type="ORF">AaeL_AAEL005555</name>
</gene>
<evidence type="ECO:0000313" key="2">
    <source>
        <dbReference type="Proteomes" id="UP000682892"/>
    </source>
</evidence>
<dbReference type="PaxDb" id="7159-AAEL005555-PA"/>
<feature type="non-terminal residue" evidence="1">
    <location>
        <position position="89"/>
    </location>
</feature>
<dbReference type="EMBL" id="CH477348">
    <property type="protein sequence ID" value="EAT42937.1"/>
    <property type="molecule type" value="Genomic_DNA"/>
</dbReference>
<sequence>KSEFFLAIRRWIAPNIHVSTSDTQTKRLWSQCQEVVRSLWCVCCCLSSTFLEWLPFDSRRDRRELASTRRSMKPRSSAVSFSWTAFVAL</sequence>
<proteinExistence type="predicted"/>
<name>Q179M2_AEDAE</name>
<dbReference type="AlphaFoldDB" id="Q179M2"/>
<accession>Q179M2</accession>
<protein>
    <submittedName>
        <fullName evidence="1">AAEL005555-PA</fullName>
    </submittedName>
</protein>